<dbReference type="RefSeq" id="WP_160591565.1">
    <property type="nucleotide sequence ID" value="NZ_CP047895.1"/>
</dbReference>
<dbReference type="KEGG" id="schy:GVO57_02500"/>
<name>A0A7Z2NU60_9SPHN</name>
<reference evidence="1 2" key="1">
    <citation type="submission" date="2020-01" db="EMBL/GenBank/DDBJ databases">
        <title>Sphingomonas sp. C33 whole genome sequece.</title>
        <authorList>
            <person name="Park C."/>
        </authorList>
    </citation>
    <scope>NUCLEOTIDE SEQUENCE [LARGE SCALE GENOMIC DNA]</scope>
    <source>
        <strain evidence="1 2">C33</strain>
    </source>
</reference>
<organism evidence="1 2">
    <name type="scientific">Sphingomonas changnyeongensis</name>
    <dbReference type="NCBI Taxonomy" id="2698679"/>
    <lineage>
        <taxon>Bacteria</taxon>
        <taxon>Pseudomonadati</taxon>
        <taxon>Pseudomonadota</taxon>
        <taxon>Alphaproteobacteria</taxon>
        <taxon>Sphingomonadales</taxon>
        <taxon>Sphingomonadaceae</taxon>
        <taxon>Sphingomonas</taxon>
    </lineage>
</organism>
<dbReference type="Proteomes" id="UP000464468">
    <property type="component" value="Chromosome"/>
</dbReference>
<accession>A0A7Z2NU60</accession>
<dbReference type="AlphaFoldDB" id="A0A7Z2NU60"/>
<keyword evidence="2" id="KW-1185">Reference proteome</keyword>
<evidence type="ECO:0000313" key="2">
    <source>
        <dbReference type="Proteomes" id="UP000464468"/>
    </source>
</evidence>
<sequence length="72" mass="7656">MGPFLYVMAIIGCTDDGLDCRQVRLVEARYVSMAACHAAAEAQLIAHSDIDFPQILASCTAATNRIADSGQP</sequence>
<proteinExistence type="predicted"/>
<gene>
    <name evidence="1" type="ORF">GVO57_02500</name>
</gene>
<dbReference type="EMBL" id="CP047895">
    <property type="protein sequence ID" value="QHL89900.1"/>
    <property type="molecule type" value="Genomic_DNA"/>
</dbReference>
<protein>
    <submittedName>
        <fullName evidence="1">Uncharacterized protein</fullName>
    </submittedName>
</protein>
<evidence type="ECO:0000313" key="1">
    <source>
        <dbReference type="EMBL" id="QHL89900.1"/>
    </source>
</evidence>